<keyword evidence="1" id="KW-0067">ATP-binding</keyword>
<dbReference type="GO" id="GO:0005524">
    <property type="term" value="F:ATP binding"/>
    <property type="evidence" value="ECO:0007669"/>
    <property type="project" value="UniProtKB-KW"/>
</dbReference>
<dbReference type="GO" id="GO:0019068">
    <property type="term" value="P:virion assembly"/>
    <property type="evidence" value="ECO:0007669"/>
    <property type="project" value="InterPro"/>
</dbReference>
<accession>A0A8S5NKR0</accession>
<organism evidence="1">
    <name type="scientific">Siphoviridae sp. ctrKX6</name>
    <dbReference type="NCBI Taxonomy" id="2826476"/>
    <lineage>
        <taxon>Viruses</taxon>
        <taxon>Duplodnaviria</taxon>
        <taxon>Heunggongvirae</taxon>
        <taxon>Uroviricota</taxon>
        <taxon>Caudoviricetes</taxon>
    </lineage>
</organism>
<dbReference type="Pfam" id="PF05354">
    <property type="entry name" value="Phage_attach"/>
    <property type="match status" value="1"/>
</dbReference>
<reference evidence="1" key="1">
    <citation type="journal article" date="2021" name="Proc. Natl. Acad. Sci. U.S.A.">
        <title>A Catalog of Tens of Thousands of Viruses from Human Metagenomes Reveals Hidden Associations with Chronic Diseases.</title>
        <authorList>
            <person name="Tisza M.J."/>
            <person name="Buck C.B."/>
        </authorList>
    </citation>
    <scope>NUCLEOTIDE SEQUENCE</scope>
    <source>
        <strain evidence="1">CtrKX6</strain>
    </source>
</reference>
<protein>
    <submittedName>
        <fullName evidence="1">ATP-binding sugar transporter</fullName>
    </submittedName>
</protein>
<name>A0A8S5NKR0_9CAUD</name>
<keyword evidence="1" id="KW-0813">Transport</keyword>
<keyword evidence="1" id="KW-0762">Sugar transport</keyword>
<dbReference type="EMBL" id="BK015179">
    <property type="protein sequence ID" value="DAD94659.1"/>
    <property type="molecule type" value="Genomic_DNA"/>
</dbReference>
<sequence>MPLPLKKAVDSLFNRCGTIGNYQGRGVLFLLIEPDEVVGVGFVKAHTDTHFMKIRMSDAPDLAVGDTIETDAVTYRVHKEPVKDIHNLVWSVDVLCN</sequence>
<dbReference type="InterPro" id="IPR008018">
    <property type="entry name" value="Phage_tail_attach_FII"/>
</dbReference>
<evidence type="ECO:0000313" key="1">
    <source>
        <dbReference type="EMBL" id="DAD94659.1"/>
    </source>
</evidence>
<proteinExistence type="predicted"/>
<keyword evidence="1" id="KW-0547">Nucleotide-binding</keyword>